<reference evidence="3 4" key="1">
    <citation type="submission" date="2021-06" db="EMBL/GenBank/DDBJ databases">
        <authorList>
            <person name="Palmer J.M."/>
        </authorList>
    </citation>
    <scope>NUCLEOTIDE SEQUENCE [LARGE SCALE GENOMIC DNA]</scope>
    <source>
        <strain evidence="3 4">GA_2019</strain>
        <tissue evidence="3">Muscle</tissue>
    </source>
</reference>
<dbReference type="EMBL" id="JAHRIO010061795">
    <property type="protein sequence ID" value="MEQ2178997.1"/>
    <property type="molecule type" value="Genomic_DNA"/>
</dbReference>
<gene>
    <name evidence="3" type="ORF">GOODEAATRI_019981</name>
</gene>
<feature type="non-terminal residue" evidence="3">
    <location>
        <position position="1"/>
    </location>
</feature>
<dbReference type="PROSITE" id="PS51840">
    <property type="entry name" value="C2_NT"/>
    <property type="match status" value="1"/>
</dbReference>
<dbReference type="Proteomes" id="UP001476798">
    <property type="component" value="Unassembled WGS sequence"/>
</dbReference>
<feature type="domain" description="C2 NT-type" evidence="2">
    <location>
        <begin position="1"/>
        <end position="103"/>
    </location>
</feature>
<sequence>LHSWQPGIKNPYRGLVIWQVPESLHITVTLFKEPTAEEFEDKDWTFVIENETKGHRKVLASADVNMKKYASATTAQYDITLKLKPLSVKVVEATLILNLACFFLKEGKATDEDMQSLASLMSIKQSDIGNLDDFNDSDDEVGEVRRGSFGTGQSTHVAAPASSSVSAQDLTGRPESDLGPTVTFGMDRIKSSGISSIFEAISHVPLFEPEGCSTPPLFLETHMQPPSPTQHGQPSTCSVPTFTHVPPALPKIFRSTSRSALRWPHSFHSDAYSSDGLVAQSFSTLVPSKARSTSSLSSSPSDPSPHPPAFPDSSQTGLLIWVV</sequence>
<feature type="region of interest" description="Disordered" evidence="1">
    <location>
        <begin position="290"/>
        <end position="316"/>
    </location>
</feature>
<protein>
    <recommendedName>
        <fullName evidence="2">C2 NT-type domain-containing protein</fullName>
    </recommendedName>
</protein>
<dbReference type="Pfam" id="PF10358">
    <property type="entry name" value="NT-C2"/>
    <property type="match status" value="1"/>
</dbReference>
<evidence type="ECO:0000313" key="4">
    <source>
        <dbReference type="Proteomes" id="UP001476798"/>
    </source>
</evidence>
<evidence type="ECO:0000313" key="3">
    <source>
        <dbReference type="EMBL" id="MEQ2178997.1"/>
    </source>
</evidence>
<proteinExistence type="predicted"/>
<dbReference type="PANTHER" id="PTHR23167:SF91">
    <property type="entry name" value="EH DOMAIN-BINDING PROTEIN 1-LIKE PROTEIN 1"/>
    <property type="match status" value="1"/>
</dbReference>
<dbReference type="PANTHER" id="PTHR23167">
    <property type="entry name" value="CALPONIN HOMOLOGY DOMAIN-CONTAINING PROTEIN DDB_G0272472-RELATED"/>
    <property type="match status" value="1"/>
</dbReference>
<accession>A0ABV0P6B7</accession>
<name>A0ABV0P6B7_9TELE</name>
<organism evidence="3 4">
    <name type="scientific">Goodea atripinnis</name>
    <dbReference type="NCBI Taxonomy" id="208336"/>
    <lineage>
        <taxon>Eukaryota</taxon>
        <taxon>Metazoa</taxon>
        <taxon>Chordata</taxon>
        <taxon>Craniata</taxon>
        <taxon>Vertebrata</taxon>
        <taxon>Euteleostomi</taxon>
        <taxon>Actinopterygii</taxon>
        <taxon>Neopterygii</taxon>
        <taxon>Teleostei</taxon>
        <taxon>Neoteleostei</taxon>
        <taxon>Acanthomorphata</taxon>
        <taxon>Ovalentaria</taxon>
        <taxon>Atherinomorphae</taxon>
        <taxon>Cyprinodontiformes</taxon>
        <taxon>Goodeidae</taxon>
        <taxon>Goodea</taxon>
    </lineage>
</organism>
<evidence type="ECO:0000256" key="1">
    <source>
        <dbReference type="SAM" id="MobiDB-lite"/>
    </source>
</evidence>
<dbReference type="InterPro" id="IPR019448">
    <property type="entry name" value="NT-C2"/>
</dbReference>
<dbReference type="InterPro" id="IPR050540">
    <property type="entry name" value="F-actin_Monoox_Mical"/>
</dbReference>
<evidence type="ECO:0000259" key="2">
    <source>
        <dbReference type="PROSITE" id="PS51840"/>
    </source>
</evidence>
<feature type="region of interest" description="Disordered" evidence="1">
    <location>
        <begin position="134"/>
        <end position="179"/>
    </location>
</feature>
<feature type="compositionally biased region" description="Low complexity" evidence="1">
    <location>
        <begin position="290"/>
        <end position="301"/>
    </location>
</feature>
<feature type="compositionally biased region" description="Low complexity" evidence="1">
    <location>
        <begin position="157"/>
        <end position="167"/>
    </location>
</feature>
<keyword evidence="4" id="KW-1185">Reference proteome</keyword>
<comment type="caution">
    <text evidence="3">The sequence shown here is derived from an EMBL/GenBank/DDBJ whole genome shotgun (WGS) entry which is preliminary data.</text>
</comment>